<keyword evidence="2" id="KW-1185">Reference proteome</keyword>
<dbReference type="EMBL" id="CM042041">
    <property type="protein sequence ID" value="KAI3713930.1"/>
    <property type="molecule type" value="Genomic_DNA"/>
</dbReference>
<organism evidence="1 2">
    <name type="scientific">Smallanthus sonchifolius</name>
    <dbReference type="NCBI Taxonomy" id="185202"/>
    <lineage>
        <taxon>Eukaryota</taxon>
        <taxon>Viridiplantae</taxon>
        <taxon>Streptophyta</taxon>
        <taxon>Embryophyta</taxon>
        <taxon>Tracheophyta</taxon>
        <taxon>Spermatophyta</taxon>
        <taxon>Magnoliopsida</taxon>
        <taxon>eudicotyledons</taxon>
        <taxon>Gunneridae</taxon>
        <taxon>Pentapetalae</taxon>
        <taxon>asterids</taxon>
        <taxon>campanulids</taxon>
        <taxon>Asterales</taxon>
        <taxon>Asteraceae</taxon>
        <taxon>Asteroideae</taxon>
        <taxon>Heliantheae alliance</taxon>
        <taxon>Millerieae</taxon>
        <taxon>Smallanthus</taxon>
    </lineage>
</organism>
<dbReference type="Proteomes" id="UP001056120">
    <property type="component" value="Linkage Group LG24"/>
</dbReference>
<reference evidence="1 2" key="2">
    <citation type="journal article" date="2022" name="Mol. Ecol. Resour.">
        <title>The genomes of chicory, endive, great burdock and yacon provide insights into Asteraceae paleo-polyploidization history and plant inulin production.</title>
        <authorList>
            <person name="Fan W."/>
            <person name="Wang S."/>
            <person name="Wang H."/>
            <person name="Wang A."/>
            <person name="Jiang F."/>
            <person name="Liu H."/>
            <person name="Zhao H."/>
            <person name="Xu D."/>
            <person name="Zhang Y."/>
        </authorList>
    </citation>
    <scope>NUCLEOTIDE SEQUENCE [LARGE SCALE GENOMIC DNA]</scope>
    <source>
        <strain evidence="2">cv. Yunnan</strain>
        <tissue evidence="1">Leaves</tissue>
    </source>
</reference>
<reference evidence="2" key="1">
    <citation type="journal article" date="2022" name="Mol. Ecol. Resour.">
        <title>The genomes of chicory, endive, great burdock and yacon provide insights into Asteraceae palaeo-polyploidization history and plant inulin production.</title>
        <authorList>
            <person name="Fan W."/>
            <person name="Wang S."/>
            <person name="Wang H."/>
            <person name="Wang A."/>
            <person name="Jiang F."/>
            <person name="Liu H."/>
            <person name="Zhao H."/>
            <person name="Xu D."/>
            <person name="Zhang Y."/>
        </authorList>
    </citation>
    <scope>NUCLEOTIDE SEQUENCE [LARGE SCALE GENOMIC DNA]</scope>
    <source>
        <strain evidence="2">cv. Yunnan</strain>
    </source>
</reference>
<name>A0ACB9AVF4_9ASTR</name>
<evidence type="ECO:0000313" key="2">
    <source>
        <dbReference type="Proteomes" id="UP001056120"/>
    </source>
</evidence>
<protein>
    <submittedName>
        <fullName evidence="1">Uncharacterized protein</fullName>
    </submittedName>
</protein>
<proteinExistence type="predicted"/>
<comment type="caution">
    <text evidence="1">The sequence shown here is derived from an EMBL/GenBank/DDBJ whole genome shotgun (WGS) entry which is preliminary data.</text>
</comment>
<accession>A0ACB9AVF4</accession>
<sequence>MMIGFWFYIGFPSLYRPCFALIICFNSKTQNMQDLRAGNDVMPKAGDTVVIIWLDWDGYTVGYYGEYLKLEIRSRVVLLSCKLAFNVLQLCREMINPFTDSD</sequence>
<evidence type="ECO:0000313" key="1">
    <source>
        <dbReference type="EMBL" id="KAI3713930.1"/>
    </source>
</evidence>
<gene>
    <name evidence="1" type="ORF">L1987_72518</name>
</gene>